<protein>
    <recommendedName>
        <fullName evidence="1">DUF3320 domain-containing protein</fullName>
    </recommendedName>
</protein>
<dbReference type="InterPro" id="IPR021754">
    <property type="entry name" value="DUF3320"/>
</dbReference>
<evidence type="ECO:0000313" key="3">
    <source>
        <dbReference type="Proteomes" id="UP000064201"/>
    </source>
</evidence>
<gene>
    <name evidence="2" type="ORF">TVD_05930</name>
</gene>
<dbReference type="KEGG" id="tvr:TVD_05930"/>
<proteinExistence type="predicted"/>
<feature type="domain" description="DUF3320" evidence="1">
    <location>
        <begin position="68"/>
        <end position="114"/>
    </location>
</feature>
<dbReference type="AlphaFoldDB" id="A0A0G3G143"/>
<reference evidence="2 3" key="1">
    <citation type="submission" date="2015-04" db="EMBL/GenBank/DDBJ databases">
        <title>Complete Sequence for the Genome of the Thioalkalivibrio versutus D301.</title>
        <authorList>
            <person name="Mu T."/>
            <person name="Zhou J."/>
            <person name="Xu X."/>
        </authorList>
    </citation>
    <scope>NUCLEOTIDE SEQUENCE [LARGE SCALE GENOMIC DNA]</scope>
    <source>
        <strain evidence="2 3">D301</strain>
    </source>
</reference>
<dbReference type="Proteomes" id="UP000064201">
    <property type="component" value="Chromosome"/>
</dbReference>
<evidence type="ECO:0000259" key="1">
    <source>
        <dbReference type="Pfam" id="PF11784"/>
    </source>
</evidence>
<name>A0A0G3G143_9GAMM</name>
<dbReference type="PATRIC" id="fig|106634.4.peg.1209"/>
<keyword evidence="3" id="KW-1185">Reference proteome</keyword>
<dbReference type="EMBL" id="CP011367">
    <property type="protein sequence ID" value="AKJ94925.1"/>
    <property type="molecule type" value="Genomic_DNA"/>
</dbReference>
<dbReference type="RefSeq" id="WP_047251069.1">
    <property type="nucleotide sequence ID" value="NZ_CP011367.1"/>
</dbReference>
<sequence length="247" mass="27780">MSETDHGALDALARVHQHFIQTPGPNETCAAWRSYCRDRGCEWVTTWDTQPYRETETNDLALSGHDRFDDIPQEALDQALLQIVDTEGPVHLVILTRRLLEAAGFSRAGSRIQARIHERRAALGAQDLIRLAGEFSGRDEQFAVPCLRDWTGLPDALRQLDHVPDTELTLSLVRTVAEAGTLDRDTAMNDALHRMGFIRLTDNARDRLQAPVAQALERGLLIERQETLEACANAFRRPRTPAEPKRT</sequence>
<accession>A0A0G3G143</accession>
<evidence type="ECO:0000313" key="2">
    <source>
        <dbReference type="EMBL" id="AKJ94925.1"/>
    </source>
</evidence>
<dbReference type="Pfam" id="PF11784">
    <property type="entry name" value="DUF3320"/>
    <property type="match status" value="1"/>
</dbReference>
<dbReference type="OrthoDB" id="5786898at2"/>
<organism evidence="2 3">
    <name type="scientific">Thioalkalivibrio versutus</name>
    <dbReference type="NCBI Taxonomy" id="106634"/>
    <lineage>
        <taxon>Bacteria</taxon>
        <taxon>Pseudomonadati</taxon>
        <taxon>Pseudomonadota</taxon>
        <taxon>Gammaproteobacteria</taxon>
        <taxon>Chromatiales</taxon>
        <taxon>Ectothiorhodospiraceae</taxon>
        <taxon>Thioalkalivibrio</taxon>
    </lineage>
</organism>